<dbReference type="InterPro" id="IPR005135">
    <property type="entry name" value="Endo/exonuclease/phosphatase"/>
</dbReference>
<dbReference type="InterPro" id="IPR004808">
    <property type="entry name" value="AP_endonuc_1"/>
</dbReference>
<keyword evidence="6" id="KW-0460">Magnesium</keyword>
<dbReference type="EC" id="3.1.11.2" evidence="8"/>
<evidence type="ECO:0000313" key="8">
    <source>
        <dbReference type="EMBL" id="MDO6414100.1"/>
    </source>
</evidence>
<evidence type="ECO:0000256" key="2">
    <source>
        <dbReference type="ARBA" id="ARBA00001946"/>
    </source>
</evidence>
<accession>A0ABT8Y705</accession>
<evidence type="ECO:0000256" key="3">
    <source>
        <dbReference type="ARBA" id="ARBA00007092"/>
    </source>
</evidence>
<evidence type="ECO:0000256" key="6">
    <source>
        <dbReference type="ARBA" id="ARBA00022842"/>
    </source>
</evidence>
<organism evidence="8 9">
    <name type="scientific">Sphingomonas natans</name>
    <dbReference type="NCBI Taxonomy" id="3063330"/>
    <lineage>
        <taxon>Bacteria</taxon>
        <taxon>Pseudomonadati</taxon>
        <taxon>Pseudomonadota</taxon>
        <taxon>Alphaproteobacteria</taxon>
        <taxon>Sphingomonadales</taxon>
        <taxon>Sphingomonadaceae</taxon>
        <taxon>Sphingomonas</taxon>
    </lineage>
</organism>
<keyword evidence="5 8" id="KW-0378">Hydrolase</keyword>
<proteinExistence type="inferred from homology"/>
<reference evidence="8" key="1">
    <citation type="submission" date="2023-07" db="EMBL/GenBank/DDBJ databases">
        <authorList>
            <person name="Kim M."/>
        </authorList>
    </citation>
    <scope>NUCLEOTIDE SEQUENCE</scope>
    <source>
        <strain evidence="8">BIUV-7</strain>
    </source>
</reference>
<evidence type="ECO:0000256" key="1">
    <source>
        <dbReference type="ARBA" id="ARBA00001936"/>
    </source>
</evidence>
<keyword evidence="9" id="KW-1185">Reference proteome</keyword>
<keyword evidence="4" id="KW-0479">Metal-binding</keyword>
<dbReference type="PROSITE" id="PS00726">
    <property type="entry name" value="AP_NUCLEASE_F1_1"/>
    <property type="match status" value="1"/>
</dbReference>
<comment type="cofactor">
    <cofactor evidence="2">
        <name>Mg(2+)</name>
        <dbReference type="ChEBI" id="CHEBI:18420"/>
    </cofactor>
</comment>
<feature type="domain" description="Endonuclease/exonuclease/phosphatase" evidence="7">
    <location>
        <begin position="4"/>
        <end position="248"/>
    </location>
</feature>
<dbReference type="NCBIfam" id="TIGR00195">
    <property type="entry name" value="exoDNase_III"/>
    <property type="match status" value="1"/>
</dbReference>
<dbReference type="InterPro" id="IPR020847">
    <property type="entry name" value="AP_endonuclease_F1_BS"/>
</dbReference>
<dbReference type="InterPro" id="IPR020848">
    <property type="entry name" value="AP_endonuclease_F1_CS"/>
</dbReference>
<dbReference type="GO" id="GO:0008311">
    <property type="term" value="F:double-stranded DNA 3'-5' DNA exonuclease activity"/>
    <property type="evidence" value="ECO:0007669"/>
    <property type="project" value="UniProtKB-EC"/>
</dbReference>
<comment type="cofactor">
    <cofactor evidence="1">
        <name>Mn(2+)</name>
        <dbReference type="ChEBI" id="CHEBI:29035"/>
    </cofactor>
</comment>
<dbReference type="EMBL" id="JAUOTP010000003">
    <property type="protein sequence ID" value="MDO6414100.1"/>
    <property type="molecule type" value="Genomic_DNA"/>
</dbReference>
<dbReference type="CDD" id="cd09086">
    <property type="entry name" value="ExoIII-like_AP-endo"/>
    <property type="match status" value="1"/>
</dbReference>
<dbReference type="PROSITE" id="PS00728">
    <property type="entry name" value="AP_NUCLEASE_F1_3"/>
    <property type="match status" value="1"/>
</dbReference>
<dbReference type="NCBIfam" id="TIGR00633">
    <property type="entry name" value="xth"/>
    <property type="match status" value="1"/>
</dbReference>
<evidence type="ECO:0000256" key="5">
    <source>
        <dbReference type="ARBA" id="ARBA00022801"/>
    </source>
</evidence>
<sequence>MKIATYNVNGINGRLPVLLRWLTEEQPDIVVLQELKAPKDKFPEAAIRDLGYDVVWYGQPRWNGVAMLSRVGEIHETRRGLPGDPDPSQSRYIEAAVNGILVAGLYLPNGNPRPGPKFDYKLAWFERLIEHAAGLMASGAPVVLLGDFNVMPTEQDVYKPERWLEDALFAPEVRAAFVRLLDQGWTDALRTVHPDETIYTFFDYFRHAYERNAGLRIDHLLLSPDLAKRLKDAQVDRHVRGWEKTSDHAPTWIELGDAKATRRKR</sequence>
<dbReference type="PANTHER" id="PTHR43250:SF1">
    <property type="entry name" value="EXODEOXYRIBONUCLEASE III"/>
    <property type="match status" value="1"/>
</dbReference>
<dbReference type="RefSeq" id="WP_303541056.1">
    <property type="nucleotide sequence ID" value="NZ_JAUOTP010000003.1"/>
</dbReference>
<evidence type="ECO:0000256" key="4">
    <source>
        <dbReference type="ARBA" id="ARBA00022723"/>
    </source>
</evidence>
<evidence type="ECO:0000313" key="9">
    <source>
        <dbReference type="Proteomes" id="UP001169764"/>
    </source>
</evidence>
<dbReference type="PANTHER" id="PTHR43250">
    <property type="entry name" value="EXODEOXYRIBONUCLEASE III"/>
    <property type="match status" value="1"/>
</dbReference>
<protein>
    <submittedName>
        <fullName evidence="8">Exodeoxyribonuclease III</fullName>
        <ecNumber evidence="8">3.1.11.2</ecNumber>
    </submittedName>
</protein>
<dbReference type="InterPro" id="IPR036691">
    <property type="entry name" value="Endo/exonu/phosph_ase_sf"/>
</dbReference>
<evidence type="ECO:0000259" key="7">
    <source>
        <dbReference type="Pfam" id="PF03372"/>
    </source>
</evidence>
<dbReference type="Gene3D" id="3.60.10.10">
    <property type="entry name" value="Endonuclease/exonuclease/phosphatase"/>
    <property type="match status" value="1"/>
</dbReference>
<name>A0ABT8Y705_9SPHN</name>
<gene>
    <name evidence="8" type="primary">xth</name>
    <name evidence="8" type="ORF">Q4F19_06885</name>
</gene>
<comment type="similarity">
    <text evidence="3">Belongs to the DNA repair enzymes AP/ExoA family.</text>
</comment>
<dbReference type="Proteomes" id="UP001169764">
    <property type="component" value="Unassembled WGS sequence"/>
</dbReference>
<dbReference type="PROSITE" id="PS51435">
    <property type="entry name" value="AP_NUCLEASE_F1_4"/>
    <property type="match status" value="1"/>
</dbReference>
<dbReference type="InterPro" id="IPR037493">
    <property type="entry name" value="ExoIII-like"/>
</dbReference>
<dbReference type="Pfam" id="PF03372">
    <property type="entry name" value="Exo_endo_phos"/>
    <property type="match status" value="1"/>
</dbReference>
<dbReference type="SUPFAM" id="SSF56219">
    <property type="entry name" value="DNase I-like"/>
    <property type="match status" value="1"/>
</dbReference>
<comment type="caution">
    <text evidence="8">The sequence shown here is derived from an EMBL/GenBank/DDBJ whole genome shotgun (WGS) entry which is preliminary data.</text>
</comment>